<dbReference type="Proteomes" id="UP000827216">
    <property type="component" value="Segment"/>
</dbReference>
<feature type="compositionally biased region" description="Basic and acidic residues" evidence="1">
    <location>
        <begin position="17"/>
        <end position="26"/>
    </location>
</feature>
<evidence type="ECO:0000313" key="4">
    <source>
        <dbReference type="Proteomes" id="UP000827216"/>
    </source>
</evidence>
<accession>A0AAE7MY22</accession>
<gene>
    <name evidence="3" type="primary">gp30</name>
</gene>
<keyword evidence="2" id="KW-1133">Transmembrane helix</keyword>
<organism evidence="3 4">
    <name type="scientific">Ruminococcus phage phiRM10</name>
    <dbReference type="NCBI Taxonomy" id="2772516"/>
    <lineage>
        <taxon>Viruses</taxon>
        <taxon>Duplodnaviria</taxon>
        <taxon>Heunggongvirae</taxon>
        <taxon>Uroviricota</taxon>
        <taxon>Caudoviricetes</taxon>
        <taxon>Munstervirinae</taxon>
        <taxon>Aceathervirus</taxon>
        <taxon>Aceathervirus RM10</taxon>
    </lineage>
</organism>
<keyword evidence="2" id="KW-0812">Transmembrane</keyword>
<feature type="region of interest" description="Disordered" evidence="1">
    <location>
        <begin position="1"/>
        <end position="26"/>
    </location>
</feature>
<feature type="transmembrane region" description="Helical" evidence="2">
    <location>
        <begin position="57"/>
        <end position="78"/>
    </location>
</feature>
<sequence length="120" mass="13812">MCWSGSPGTPGMDSVQEEQKRTGKKLDAQSYRIDRIEFNLLKSRLNYLESEVESLKIKALCLLVICVVISIFASFSVMNIARQYSTIHDYYMDSQSNDRETGRSLDELIQKIEEFDTKTD</sequence>
<keyword evidence="4" id="KW-1185">Reference proteome</keyword>
<protein>
    <submittedName>
        <fullName evidence="3">Coiled coil segment-containing protein</fullName>
    </submittedName>
</protein>
<reference evidence="3" key="1">
    <citation type="submission" date="2020-09" db="EMBL/GenBank/DDBJ databases">
        <title>Temperate bacteriophages infecting mucin-degrading bacterium Ruminococcus gnavus from the human gut.</title>
        <authorList>
            <person name="Khokhlova E.V."/>
            <person name="Shkoporov A.N."/>
            <person name="Draper L.A."/>
            <person name="Kingston A.R."/>
            <person name="Forde A."/>
            <person name="Ross R.P."/>
            <person name="Hill C."/>
        </authorList>
    </citation>
    <scope>NUCLEOTIDE SEQUENCE</scope>
</reference>
<proteinExistence type="predicted"/>
<evidence type="ECO:0000256" key="2">
    <source>
        <dbReference type="SAM" id="Phobius"/>
    </source>
</evidence>
<name>A0AAE7MY22_9CAUD</name>
<evidence type="ECO:0000256" key="1">
    <source>
        <dbReference type="SAM" id="MobiDB-lite"/>
    </source>
</evidence>
<keyword evidence="2" id="KW-0472">Membrane</keyword>
<dbReference type="EMBL" id="MT980841">
    <property type="protein sequence ID" value="QOI66349.1"/>
    <property type="molecule type" value="Genomic_DNA"/>
</dbReference>
<evidence type="ECO:0000313" key="3">
    <source>
        <dbReference type="EMBL" id="QOI66349.1"/>
    </source>
</evidence>